<protein>
    <submittedName>
        <fullName evidence="2">Uncharacterized protein</fullName>
    </submittedName>
</protein>
<dbReference type="RefSeq" id="WP_101310767.1">
    <property type="nucleotide sequence ID" value="NZ_CAXXEE010000003.1"/>
</dbReference>
<reference evidence="2 3" key="1">
    <citation type="journal article" date="2017" name="Front. Microbiol.">
        <title>Labilibaculum manganireducens gen. nov., sp. nov. and Labilibaculum filiforme sp. nov., Novel Bacteroidetes Isolated from Subsurface Sediments of the Baltic Sea.</title>
        <authorList>
            <person name="Vandieken V."/>
            <person name="Marshall I.P."/>
            <person name="Niemann H."/>
            <person name="Engelen B."/>
            <person name="Cypionka H."/>
        </authorList>
    </citation>
    <scope>NUCLEOTIDE SEQUENCE [LARGE SCALE GENOMIC DNA]</scope>
    <source>
        <strain evidence="2 3">59.10-2M</strain>
    </source>
</reference>
<gene>
    <name evidence="2" type="ORF">BZG01_15545</name>
</gene>
<name>A0A2N3I074_9BACT</name>
<sequence>MDDHWGNILYYVIVALFVIVGALKKKKPAAVQPPDDEEILQRSEPEIQGGFESLFESLLGNEIPKPYVQPVEDKTPEPVESVMEEYTRLQNMKAEDREEKKNPVFADLKSIYSESKDENELEEDQEEEIDWRQAIIYKEILDRRYT</sequence>
<accession>A0A2N3I074</accession>
<dbReference type="AlphaFoldDB" id="A0A2N3I074"/>
<feature type="transmembrane region" description="Helical" evidence="1">
    <location>
        <begin position="6"/>
        <end position="23"/>
    </location>
</feature>
<dbReference type="Proteomes" id="UP000233618">
    <property type="component" value="Unassembled WGS sequence"/>
</dbReference>
<proteinExistence type="predicted"/>
<evidence type="ECO:0000256" key="1">
    <source>
        <dbReference type="SAM" id="Phobius"/>
    </source>
</evidence>
<evidence type="ECO:0000313" key="2">
    <source>
        <dbReference type="EMBL" id="PKQ63725.1"/>
    </source>
</evidence>
<dbReference type="EMBL" id="MVDE01000027">
    <property type="protein sequence ID" value="PKQ63725.1"/>
    <property type="molecule type" value="Genomic_DNA"/>
</dbReference>
<keyword evidence="1" id="KW-0472">Membrane</keyword>
<keyword evidence="1" id="KW-1133">Transmembrane helix</keyword>
<keyword evidence="1" id="KW-0812">Transmembrane</keyword>
<evidence type="ECO:0000313" key="3">
    <source>
        <dbReference type="Proteomes" id="UP000233618"/>
    </source>
</evidence>
<comment type="caution">
    <text evidence="2">The sequence shown here is derived from an EMBL/GenBank/DDBJ whole genome shotgun (WGS) entry which is preliminary data.</text>
</comment>
<keyword evidence="3" id="KW-1185">Reference proteome</keyword>
<organism evidence="2 3">
    <name type="scientific">Labilibaculum manganireducens</name>
    <dbReference type="NCBI Taxonomy" id="1940525"/>
    <lineage>
        <taxon>Bacteria</taxon>
        <taxon>Pseudomonadati</taxon>
        <taxon>Bacteroidota</taxon>
        <taxon>Bacteroidia</taxon>
        <taxon>Marinilabiliales</taxon>
        <taxon>Marinifilaceae</taxon>
        <taxon>Labilibaculum</taxon>
    </lineage>
</organism>